<feature type="DNA-binding region" description="OmpR/PhoB-type" evidence="7">
    <location>
        <begin position="132"/>
        <end position="229"/>
    </location>
</feature>
<dbReference type="InterPro" id="IPR036388">
    <property type="entry name" value="WH-like_DNA-bd_sf"/>
</dbReference>
<dbReference type="SMART" id="SM00448">
    <property type="entry name" value="REC"/>
    <property type="match status" value="1"/>
</dbReference>
<evidence type="ECO:0000313" key="11">
    <source>
        <dbReference type="Proteomes" id="UP000661649"/>
    </source>
</evidence>
<dbReference type="InterPro" id="IPR011006">
    <property type="entry name" value="CheY-like_superfamily"/>
</dbReference>
<evidence type="ECO:0000259" key="8">
    <source>
        <dbReference type="PROSITE" id="PS50110"/>
    </source>
</evidence>
<evidence type="ECO:0000256" key="3">
    <source>
        <dbReference type="ARBA" id="ARBA00023125"/>
    </source>
</evidence>
<dbReference type="PROSITE" id="PS50110">
    <property type="entry name" value="RESPONSE_REGULATORY"/>
    <property type="match status" value="1"/>
</dbReference>
<evidence type="ECO:0000313" key="10">
    <source>
        <dbReference type="EMBL" id="MBC8629575.1"/>
    </source>
</evidence>
<dbReference type="InterPro" id="IPR039420">
    <property type="entry name" value="WalR-like"/>
</dbReference>
<feature type="domain" description="Response regulatory" evidence="8">
    <location>
        <begin position="2"/>
        <end position="115"/>
    </location>
</feature>
<evidence type="ECO:0000256" key="1">
    <source>
        <dbReference type="ARBA" id="ARBA00018672"/>
    </source>
</evidence>
<dbReference type="Proteomes" id="UP000661649">
    <property type="component" value="Unassembled WGS sequence"/>
</dbReference>
<reference evidence="10 11" key="1">
    <citation type="submission" date="2020-08" db="EMBL/GenBank/DDBJ databases">
        <title>Genome public.</title>
        <authorList>
            <person name="Liu C."/>
            <person name="Sun Q."/>
        </authorList>
    </citation>
    <scope>NUCLEOTIDE SEQUENCE [LARGE SCALE GENOMIC DNA]</scope>
    <source>
        <strain evidence="10 11">3_YM_SP_D4_24.mj</strain>
    </source>
</reference>
<dbReference type="CDD" id="cd00383">
    <property type="entry name" value="trans_reg_C"/>
    <property type="match status" value="1"/>
</dbReference>
<sequence length="231" mass="26840">MKLMIVEDDKALAKGIELALSEKENEITVCHDLKTAEEMWESENADLVILDVNLPDGSGYDFLAFVKESSKVPVILLTANDLEIDQVTGLSLGADDYITKPFSLAVLRARIEVQKRRIREQRENQSIKSILPNYYVIENLKFDFERLCFFKGEEELSLSRNEQRLLQIFLKNQGRILTREILMERLWQDGAEFVDENALSVTINRLRKKIEGETKYIQTVYGQGYIWRKEE</sequence>
<dbReference type="InterPro" id="IPR001789">
    <property type="entry name" value="Sig_transdc_resp-reg_receiver"/>
</dbReference>
<protein>
    <recommendedName>
        <fullName evidence="1">Stage 0 sporulation protein A homolog</fullName>
    </recommendedName>
</protein>
<comment type="function">
    <text evidence="5">May play the central regulatory role in sporulation. It may be an element of the effector pathway responsible for the activation of sporulation genes in response to nutritional stress. Spo0A may act in concert with spo0H (a sigma factor) to control the expression of some genes that are critical to the sporulation process.</text>
</comment>
<dbReference type="Pfam" id="PF00072">
    <property type="entry name" value="Response_reg"/>
    <property type="match status" value="1"/>
</dbReference>
<name>A0ABR7PDS0_9FIRM</name>
<evidence type="ECO:0000256" key="4">
    <source>
        <dbReference type="ARBA" id="ARBA00023163"/>
    </source>
</evidence>
<dbReference type="SUPFAM" id="SSF52172">
    <property type="entry name" value="CheY-like"/>
    <property type="match status" value="1"/>
</dbReference>
<dbReference type="Gene3D" id="6.10.250.690">
    <property type="match status" value="1"/>
</dbReference>
<keyword evidence="11" id="KW-1185">Reference proteome</keyword>
<dbReference type="Gene3D" id="3.40.50.2300">
    <property type="match status" value="1"/>
</dbReference>
<dbReference type="PANTHER" id="PTHR48111:SF73">
    <property type="entry name" value="ALKALINE PHOSPHATASE SYNTHESIS TRANSCRIPTIONAL REGULATORY PROTEIN PHOP"/>
    <property type="match status" value="1"/>
</dbReference>
<dbReference type="PROSITE" id="PS51755">
    <property type="entry name" value="OMPR_PHOB"/>
    <property type="match status" value="1"/>
</dbReference>
<dbReference type="InterPro" id="IPR001867">
    <property type="entry name" value="OmpR/PhoB-type_DNA-bd"/>
</dbReference>
<gene>
    <name evidence="10" type="ORF">H8712_13345</name>
</gene>
<evidence type="ECO:0000256" key="5">
    <source>
        <dbReference type="ARBA" id="ARBA00024867"/>
    </source>
</evidence>
<dbReference type="SMART" id="SM00862">
    <property type="entry name" value="Trans_reg_C"/>
    <property type="match status" value="1"/>
</dbReference>
<evidence type="ECO:0000259" key="9">
    <source>
        <dbReference type="PROSITE" id="PS51755"/>
    </source>
</evidence>
<feature type="domain" description="OmpR/PhoB-type" evidence="9">
    <location>
        <begin position="132"/>
        <end position="229"/>
    </location>
</feature>
<organism evidence="10 11">
    <name type="scientific">Blautia stercoris</name>
    <dbReference type="NCBI Taxonomy" id="871664"/>
    <lineage>
        <taxon>Bacteria</taxon>
        <taxon>Bacillati</taxon>
        <taxon>Bacillota</taxon>
        <taxon>Clostridia</taxon>
        <taxon>Lachnospirales</taxon>
        <taxon>Lachnospiraceae</taxon>
        <taxon>Blautia</taxon>
    </lineage>
</organism>
<evidence type="ECO:0000256" key="7">
    <source>
        <dbReference type="PROSITE-ProRule" id="PRU01091"/>
    </source>
</evidence>
<dbReference type="PANTHER" id="PTHR48111">
    <property type="entry name" value="REGULATOR OF RPOS"/>
    <property type="match status" value="1"/>
</dbReference>
<comment type="caution">
    <text evidence="10">The sequence shown here is derived from an EMBL/GenBank/DDBJ whole genome shotgun (WGS) entry which is preliminary data.</text>
</comment>
<evidence type="ECO:0000256" key="6">
    <source>
        <dbReference type="PROSITE-ProRule" id="PRU00169"/>
    </source>
</evidence>
<keyword evidence="3 7" id="KW-0238">DNA-binding</keyword>
<feature type="modified residue" description="4-aspartylphosphate" evidence="6">
    <location>
        <position position="51"/>
    </location>
</feature>
<dbReference type="Gene3D" id="1.10.10.10">
    <property type="entry name" value="Winged helix-like DNA-binding domain superfamily/Winged helix DNA-binding domain"/>
    <property type="match status" value="1"/>
</dbReference>
<dbReference type="RefSeq" id="WP_187559079.1">
    <property type="nucleotide sequence ID" value="NZ_JACRTP010000006.1"/>
</dbReference>
<dbReference type="CDD" id="cd17574">
    <property type="entry name" value="REC_OmpR"/>
    <property type="match status" value="1"/>
</dbReference>
<evidence type="ECO:0000256" key="2">
    <source>
        <dbReference type="ARBA" id="ARBA00023015"/>
    </source>
</evidence>
<keyword evidence="2" id="KW-0805">Transcription regulation</keyword>
<keyword evidence="6" id="KW-0597">Phosphoprotein</keyword>
<accession>A0ABR7PDS0</accession>
<dbReference type="Pfam" id="PF00486">
    <property type="entry name" value="Trans_reg_C"/>
    <property type="match status" value="1"/>
</dbReference>
<proteinExistence type="predicted"/>
<dbReference type="EMBL" id="JACRTP010000006">
    <property type="protein sequence ID" value="MBC8629575.1"/>
    <property type="molecule type" value="Genomic_DNA"/>
</dbReference>
<keyword evidence="4" id="KW-0804">Transcription</keyword>